<dbReference type="PRINTS" id="PR00738">
    <property type="entry name" value="GLHYDRLASE20"/>
</dbReference>
<dbReference type="GO" id="GO:0004563">
    <property type="term" value="F:beta-N-acetylhexosaminidase activity"/>
    <property type="evidence" value="ECO:0007669"/>
    <property type="project" value="UniProtKB-EC"/>
</dbReference>
<comment type="catalytic activity">
    <reaction evidence="1">
        <text>Hydrolysis of terminal non-reducing N-acetyl-D-hexosamine residues in N-acetyl-beta-D-hexosaminides.</text>
        <dbReference type="EC" id="3.2.1.52"/>
    </reaction>
</comment>
<dbReference type="InterPro" id="IPR015882">
    <property type="entry name" value="HEX_bac_N"/>
</dbReference>
<evidence type="ECO:0000256" key="5">
    <source>
        <dbReference type="ARBA" id="ARBA00023295"/>
    </source>
</evidence>
<evidence type="ECO:0000313" key="14">
    <source>
        <dbReference type="Proteomes" id="UP000673447"/>
    </source>
</evidence>
<evidence type="ECO:0000256" key="6">
    <source>
        <dbReference type="ARBA" id="ARBA00030512"/>
    </source>
</evidence>
<dbReference type="InterPro" id="IPR059177">
    <property type="entry name" value="GH29D-like_dom"/>
</dbReference>
<keyword evidence="4" id="KW-0378">Hydrolase</keyword>
<dbReference type="CDD" id="cd06563">
    <property type="entry name" value="GH20_chitobiase-like"/>
    <property type="match status" value="1"/>
</dbReference>
<feature type="domain" description="GH29D-like beta-sandwich" evidence="12">
    <location>
        <begin position="553"/>
        <end position="605"/>
    </location>
</feature>
<dbReference type="Gene3D" id="3.20.20.80">
    <property type="entry name" value="Glycosidases"/>
    <property type="match status" value="1"/>
</dbReference>
<dbReference type="GO" id="GO:0005975">
    <property type="term" value="P:carbohydrate metabolic process"/>
    <property type="evidence" value="ECO:0007669"/>
    <property type="project" value="InterPro"/>
</dbReference>
<evidence type="ECO:0000256" key="4">
    <source>
        <dbReference type="ARBA" id="ARBA00022801"/>
    </source>
</evidence>
<dbReference type="PANTHER" id="PTHR22600">
    <property type="entry name" value="BETA-HEXOSAMINIDASE"/>
    <property type="match status" value="1"/>
</dbReference>
<evidence type="ECO:0000256" key="1">
    <source>
        <dbReference type="ARBA" id="ARBA00001231"/>
    </source>
</evidence>
<dbReference type="Pfam" id="PF13290">
    <property type="entry name" value="CHB_HEX_C_1"/>
    <property type="match status" value="1"/>
</dbReference>
<keyword evidence="5" id="KW-0326">Glycosidase</keyword>
<dbReference type="InterPro" id="IPR015883">
    <property type="entry name" value="Glyco_hydro_20_cat"/>
</dbReference>
<sequence length="770" mass="83819">MKPLSSFRAIPFALALVALVACKPATEQHGDHAAPTAAAPALIPAPATLQTSDGQFVVDAGTRLHAQGEAAQRVARLFNGFLAKEKRPEIPLADAGAGGIRFEIAAGASPSSEGYVLDVKPDGIVVRAADERGLFYGAATLLQLLTPANGDKVAVRALHIEDAPRFGWRGAMLDSARHFQSVDEIKRLLDAMALLKLNVFHWHLTDDQGWRIEIPKYPKLTEIGACRIPAGDAGIDPATGKPAPYCGFYTQAQVRDVVAYAAARHIEVMPEFDVPGHAVAAIAAYPQLGVTGKSLPVSNEWGVNSNLFNTEEETYRFFEDVLGEMVKLFPGRYVHIGGDEAVKDQWIASQRIQQQMKEQGAKDEMAMQGLMVARLEKFLAAHGKRLIGWDEILEGKLPESATVMSWRGTEGGLEAAKQGHDVVMSPSSDLYFDYLQTRSANEPPGRPSIIEMKQVYAFEPVPAELPADKQQHILGLQANMWTEHSRTFARVQHNLFPRLAAVAETGWTPKDRKDYASFLARLPAQLPRWRAQDVEYARTPFEVELQAEAGGSATAKVSLSNPLGYPDIRYTTDGSAPTATSTAYAKPFDVVVPTQLRAAVFVDGQALADANTFDIDAASLLSRGNNALASCGKGLGLRLEDDGPFKGERGIYNVDIFNPCWQWKQADLSAIGAIEVHAARLPYNFQLAHDETSRKFQPARTAHGELVLRAGCEGAELARVPMPAQPDADGFVTLKAAIQTQPKPTDLCVYFTGDTRPTMWVVDRIALQPN</sequence>
<dbReference type="Proteomes" id="UP000673447">
    <property type="component" value="Unassembled WGS sequence"/>
</dbReference>
<organism evidence="13 14">
    <name type="scientific">Pseudoxanthomonas helianthi</name>
    <dbReference type="NCBI Taxonomy" id="1453541"/>
    <lineage>
        <taxon>Bacteria</taxon>
        <taxon>Pseudomonadati</taxon>
        <taxon>Pseudomonadota</taxon>
        <taxon>Gammaproteobacteria</taxon>
        <taxon>Lysobacterales</taxon>
        <taxon>Lysobacteraceae</taxon>
        <taxon>Pseudoxanthomonas</taxon>
    </lineage>
</organism>
<dbReference type="PANTHER" id="PTHR22600:SF57">
    <property type="entry name" value="BETA-N-ACETYLHEXOSAMINIDASE"/>
    <property type="match status" value="1"/>
</dbReference>
<dbReference type="Gene3D" id="3.30.379.10">
    <property type="entry name" value="Chitobiase/beta-hexosaminidase domain 2-like"/>
    <property type="match status" value="1"/>
</dbReference>
<evidence type="ECO:0000256" key="2">
    <source>
        <dbReference type="ARBA" id="ARBA00006285"/>
    </source>
</evidence>
<feature type="active site" description="Proton donor" evidence="8">
    <location>
        <position position="340"/>
    </location>
</feature>
<dbReference type="EC" id="3.2.1.52" evidence="3"/>
<accession>A0A941ASV6</accession>
<evidence type="ECO:0000256" key="9">
    <source>
        <dbReference type="SAM" id="SignalP"/>
    </source>
</evidence>
<comment type="caution">
    <text evidence="13">The sequence shown here is derived from an EMBL/GenBank/DDBJ whole genome shotgun (WGS) entry which is preliminary data.</text>
</comment>
<reference evidence="13" key="1">
    <citation type="journal article" date="2016" name="Int. J. Syst. Evol. Microbiol.">
        <title>Pseudoxanthomonas helianthi sp. nov., isolated from roots of Jerusalem artichoke (Helianthus tuberosus).</title>
        <authorList>
            <person name="Kittiwongwattana C."/>
            <person name="Thawai C."/>
        </authorList>
    </citation>
    <scope>NUCLEOTIDE SEQUENCE</scope>
    <source>
        <strain evidence="13">110414</strain>
    </source>
</reference>
<dbReference type="RefSeq" id="WP_210535529.1">
    <property type="nucleotide sequence ID" value="NZ_JAGKTC010000001.1"/>
</dbReference>
<feature type="chain" id="PRO_5037841731" description="beta-N-acetylhexosaminidase" evidence="9">
    <location>
        <begin position="21"/>
        <end position="770"/>
    </location>
</feature>
<proteinExistence type="inferred from homology"/>
<dbReference type="InterPro" id="IPR029018">
    <property type="entry name" value="Hex-like_dom2"/>
</dbReference>
<gene>
    <name evidence="13" type="ORF">J5837_04605</name>
</gene>
<keyword evidence="9" id="KW-0732">Signal</keyword>
<feature type="domain" description="Glycoside hydrolase family 20 catalytic" evidence="10">
    <location>
        <begin position="166"/>
        <end position="509"/>
    </location>
</feature>
<dbReference type="EMBL" id="JAGKTC010000001">
    <property type="protein sequence ID" value="MBP3983700.1"/>
    <property type="molecule type" value="Genomic_DNA"/>
</dbReference>
<evidence type="ECO:0000256" key="7">
    <source>
        <dbReference type="ARBA" id="ARBA00033000"/>
    </source>
</evidence>
<dbReference type="PROSITE" id="PS51257">
    <property type="entry name" value="PROKAR_LIPOPROTEIN"/>
    <property type="match status" value="1"/>
</dbReference>
<evidence type="ECO:0000259" key="10">
    <source>
        <dbReference type="Pfam" id="PF00728"/>
    </source>
</evidence>
<dbReference type="InterPro" id="IPR025705">
    <property type="entry name" value="Beta_hexosaminidase_sua/sub"/>
</dbReference>
<feature type="signal peptide" evidence="9">
    <location>
        <begin position="1"/>
        <end position="20"/>
    </location>
</feature>
<evidence type="ECO:0000259" key="11">
    <source>
        <dbReference type="Pfam" id="PF02838"/>
    </source>
</evidence>
<name>A0A941ASV6_9GAMM</name>
<evidence type="ECO:0000259" key="12">
    <source>
        <dbReference type="Pfam" id="PF13290"/>
    </source>
</evidence>
<dbReference type="SUPFAM" id="SSF51445">
    <property type="entry name" value="(Trans)glycosidases"/>
    <property type="match status" value="1"/>
</dbReference>
<dbReference type="AlphaFoldDB" id="A0A941ASV6"/>
<protein>
    <recommendedName>
        <fullName evidence="3">beta-N-acetylhexosaminidase</fullName>
        <ecNumber evidence="3">3.2.1.52</ecNumber>
    </recommendedName>
    <alternativeName>
        <fullName evidence="6">Beta-N-acetylhexosaminidase</fullName>
    </alternativeName>
    <alternativeName>
        <fullName evidence="7">N-acetyl-beta-glucosaminidase</fullName>
    </alternativeName>
</protein>
<keyword evidence="14" id="KW-1185">Reference proteome</keyword>
<evidence type="ECO:0000256" key="8">
    <source>
        <dbReference type="PIRSR" id="PIRSR625705-1"/>
    </source>
</evidence>
<evidence type="ECO:0000313" key="13">
    <source>
        <dbReference type="EMBL" id="MBP3983700.1"/>
    </source>
</evidence>
<evidence type="ECO:0000256" key="3">
    <source>
        <dbReference type="ARBA" id="ARBA00012663"/>
    </source>
</evidence>
<dbReference type="Pfam" id="PF00728">
    <property type="entry name" value="Glyco_hydro_20"/>
    <property type="match status" value="1"/>
</dbReference>
<feature type="domain" description="Beta-hexosaminidase bacterial type N-terminal" evidence="11">
    <location>
        <begin position="40"/>
        <end position="163"/>
    </location>
</feature>
<dbReference type="SUPFAM" id="SSF55545">
    <property type="entry name" value="beta-N-acetylhexosaminidase-like domain"/>
    <property type="match status" value="1"/>
</dbReference>
<dbReference type="GO" id="GO:0030203">
    <property type="term" value="P:glycosaminoglycan metabolic process"/>
    <property type="evidence" value="ECO:0007669"/>
    <property type="project" value="TreeGrafter"/>
</dbReference>
<dbReference type="InterPro" id="IPR017853">
    <property type="entry name" value="GH"/>
</dbReference>
<dbReference type="GO" id="GO:0016020">
    <property type="term" value="C:membrane"/>
    <property type="evidence" value="ECO:0007669"/>
    <property type="project" value="TreeGrafter"/>
</dbReference>
<comment type="similarity">
    <text evidence="2">Belongs to the glycosyl hydrolase 20 family.</text>
</comment>
<reference evidence="13" key="2">
    <citation type="submission" date="2021-03" db="EMBL/GenBank/DDBJ databases">
        <authorList>
            <person name="Cao W."/>
        </authorList>
    </citation>
    <scope>NUCLEOTIDE SEQUENCE</scope>
    <source>
        <strain evidence="13">110414</strain>
    </source>
</reference>
<dbReference type="Pfam" id="PF02838">
    <property type="entry name" value="Glyco_hydro_20b"/>
    <property type="match status" value="1"/>
</dbReference>